<protein>
    <submittedName>
        <fullName evidence="1">Uncharacterized protein</fullName>
    </submittedName>
</protein>
<organism evidence="1">
    <name type="scientific">marine metagenome</name>
    <dbReference type="NCBI Taxonomy" id="408172"/>
    <lineage>
        <taxon>unclassified sequences</taxon>
        <taxon>metagenomes</taxon>
        <taxon>ecological metagenomes</taxon>
    </lineage>
</organism>
<feature type="non-terminal residue" evidence="1">
    <location>
        <position position="57"/>
    </location>
</feature>
<evidence type="ECO:0000313" key="1">
    <source>
        <dbReference type="EMBL" id="SVB28091.1"/>
    </source>
</evidence>
<accession>A0A382CR59</accession>
<gene>
    <name evidence="1" type="ORF">METZ01_LOCUS180945</name>
</gene>
<reference evidence="1" key="1">
    <citation type="submission" date="2018-05" db="EMBL/GenBank/DDBJ databases">
        <authorList>
            <person name="Lanie J.A."/>
            <person name="Ng W.-L."/>
            <person name="Kazmierczak K.M."/>
            <person name="Andrzejewski T.M."/>
            <person name="Davidsen T.M."/>
            <person name="Wayne K.J."/>
            <person name="Tettelin H."/>
            <person name="Glass J.I."/>
            <person name="Rusch D."/>
            <person name="Podicherti R."/>
            <person name="Tsui H.-C.T."/>
            <person name="Winkler M.E."/>
        </authorList>
    </citation>
    <scope>NUCLEOTIDE SEQUENCE</scope>
</reference>
<name>A0A382CR59_9ZZZZ</name>
<proteinExistence type="predicted"/>
<dbReference type="EMBL" id="UINC01035536">
    <property type="protein sequence ID" value="SVB28091.1"/>
    <property type="molecule type" value="Genomic_DNA"/>
</dbReference>
<dbReference type="AlphaFoldDB" id="A0A382CR59"/>
<sequence>MAGTLGKTILVASACGVMLAAELASAQAVERIVAVEARRVQLAQAAQDQIDGIVEVT</sequence>